<name>A0A6L8MPT2_9BURK</name>
<keyword evidence="5 8" id="KW-1133">Transmembrane helix</keyword>
<dbReference type="SUPFAM" id="SSF54523">
    <property type="entry name" value="Pili subunits"/>
    <property type="match status" value="1"/>
</dbReference>
<comment type="caution">
    <text evidence="9">The sequence shown here is derived from an EMBL/GenBank/DDBJ whole genome shotgun (WGS) entry which is preliminary data.</text>
</comment>
<dbReference type="Pfam" id="PF00114">
    <property type="entry name" value="Pilin"/>
    <property type="match status" value="1"/>
</dbReference>
<dbReference type="EMBL" id="WWCP01000005">
    <property type="protein sequence ID" value="MYM81698.1"/>
    <property type="molecule type" value="Genomic_DNA"/>
</dbReference>
<protein>
    <submittedName>
        <fullName evidence="9">Prepilin-type N-terminal cleavage/methylation domain-containing protein</fullName>
    </submittedName>
</protein>
<dbReference type="InterPro" id="IPR002416">
    <property type="entry name" value="T2SS_protein-GspH"/>
</dbReference>
<comment type="subcellular location">
    <subcellularLocation>
        <location evidence="1">Membrane</location>
        <topology evidence="1">Single-pass membrane protein</topology>
    </subcellularLocation>
</comment>
<evidence type="ECO:0000256" key="6">
    <source>
        <dbReference type="ARBA" id="ARBA00023136"/>
    </source>
</evidence>
<accession>A0A6L8MPT2</accession>
<dbReference type="Pfam" id="PF07963">
    <property type="entry name" value="N_methyl"/>
    <property type="match status" value="1"/>
</dbReference>
<reference evidence="9 10" key="1">
    <citation type="submission" date="2019-12" db="EMBL/GenBank/DDBJ databases">
        <title>Novel species isolated from a subtropical stream in China.</title>
        <authorList>
            <person name="Lu H."/>
        </authorList>
    </citation>
    <scope>NUCLEOTIDE SEQUENCE [LARGE SCALE GENOMIC DNA]</scope>
    <source>
        <strain evidence="9 10">FT50W</strain>
    </source>
</reference>
<dbReference type="GO" id="GO:0016020">
    <property type="term" value="C:membrane"/>
    <property type="evidence" value="ECO:0007669"/>
    <property type="project" value="UniProtKB-SubCell"/>
</dbReference>
<dbReference type="NCBIfam" id="TIGR02532">
    <property type="entry name" value="IV_pilin_GFxxxE"/>
    <property type="match status" value="1"/>
</dbReference>
<dbReference type="PANTHER" id="PTHR30093">
    <property type="entry name" value="GENERAL SECRETION PATHWAY PROTEIN G"/>
    <property type="match status" value="1"/>
</dbReference>
<dbReference type="InterPro" id="IPR012902">
    <property type="entry name" value="N_methyl_site"/>
</dbReference>
<dbReference type="InterPro" id="IPR045584">
    <property type="entry name" value="Pilin-like"/>
</dbReference>
<dbReference type="GO" id="GO:0043107">
    <property type="term" value="P:type IV pilus-dependent motility"/>
    <property type="evidence" value="ECO:0007669"/>
    <property type="project" value="TreeGrafter"/>
</dbReference>
<keyword evidence="3" id="KW-0488">Methylation</keyword>
<evidence type="ECO:0000256" key="8">
    <source>
        <dbReference type="SAM" id="Phobius"/>
    </source>
</evidence>
<evidence type="ECO:0000256" key="2">
    <source>
        <dbReference type="ARBA" id="ARBA00005233"/>
    </source>
</evidence>
<gene>
    <name evidence="9" type="ORF">GTP44_06970</name>
</gene>
<dbReference type="PRINTS" id="PR00885">
    <property type="entry name" value="BCTERIALGSPH"/>
</dbReference>
<dbReference type="InterPro" id="IPR001082">
    <property type="entry name" value="Pilin"/>
</dbReference>
<dbReference type="GO" id="GO:0007155">
    <property type="term" value="P:cell adhesion"/>
    <property type="evidence" value="ECO:0007669"/>
    <property type="project" value="InterPro"/>
</dbReference>
<evidence type="ECO:0000256" key="1">
    <source>
        <dbReference type="ARBA" id="ARBA00004167"/>
    </source>
</evidence>
<organism evidence="9 10">
    <name type="scientific">Duganella lactea</name>
    <dbReference type="NCBI Taxonomy" id="2692173"/>
    <lineage>
        <taxon>Bacteria</taxon>
        <taxon>Pseudomonadati</taxon>
        <taxon>Pseudomonadota</taxon>
        <taxon>Betaproteobacteria</taxon>
        <taxon>Burkholderiales</taxon>
        <taxon>Oxalobacteraceae</taxon>
        <taxon>Telluria group</taxon>
        <taxon>Duganella</taxon>
    </lineage>
</organism>
<dbReference type="AlphaFoldDB" id="A0A6L8MPT2"/>
<evidence type="ECO:0000256" key="4">
    <source>
        <dbReference type="ARBA" id="ARBA00022692"/>
    </source>
</evidence>
<evidence type="ECO:0000313" key="10">
    <source>
        <dbReference type="Proteomes" id="UP000474565"/>
    </source>
</evidence>
<keyword evidence="7" id="KW-0281">Fimbrium</keyword>
<dbReference type="Proteomes" id="UP000474565">
    <property type="component" value="Unassembled WGS sequence"/>
</dbReference>
<evidence type="ECO:0000256" key="3">
    <source>
        <dbReference type="ARBA" id="ARBA00022481"/>
    </source>
</evidence>
<dbReference type="GO" id="GO:0015627">
    <property type="term" value="C:type II protein secretion system complex"/>
    <property type="evidence" value="ECO:0007669"/>
    <property type="project" value="InterPro"/>
</dbReference>
<comment type="similarity">
    <text evidence="2 7">Belongs to the N-Me-Phe pilin family.</text>
</comment>
<dbReference type="PANTHER" id="PTHR30093:SF34">
    <property type="entry name" value="PREPILIN PEPTIDASE-DEPENDENT PROTEIN D"/>
    <property type="match status" value="1"/>
</dbReference>
<dbReference type="Gene3D" id="3.30.700.10">
    <property type="entry name" value="Glycoprotein, Type 4 Pilin"/>
    <property type="match status" value="1"/>
</dbReference>
<evidence type="ECO:0000313" key="9">
    <source>
        <dbReference type="EMBL" id="MYM81698.1"/>
    </source>
</evidence>
<dbReference type="PROSITE" id="PS00409">
    <property type="entry name" value="PROKAR_NTER_METHYL"/>
    <property type="match status" value="1"/>
</dbReference>
<keyword evidence="6 8" id="KW-0472">Membrane</keyword>
<evidence type="ECO:0000256" key="7">
    <source>
        <dbReference type="RuleBase" id="RU000389"/>
    </source>
</evidence>
<sequence length="154" mass="15619">MNMMKKQAQAGFTLIELMIVVAIIGILAAVAIPAYSNYTIKAKMANAQSAVDSLKTAVALCVQEAGGVLTDCNTGSNGIPAFTPTKEVKTATVAAGVITATFQDTGVGSGVDTLAVVYSPTIAAGASNLTWNVNATAVTNTAARDALQKNNIAP</sequence>
<evidence type="ECO:0000256" key="5">
    <source>
        <dbReference type="ARBA" id="ARBA00022989"/>
    </source>
</evidence>
<dbReference type="GO" id="GO:0044096">
    <property type="term" value="C:type IV pilus"/>
    <property type="evidence" value="ECO:0007669"/>
    <property type="project" value="TreeGrafter"/>
</dbReference>
<keyword evidence="4 8" id="KW-0812">Transmembrane</keyword>
<dbReference type="GO" id="GO:0015628">
    <property type="term" value="P:protein secretion by the type II secretion system"/>
    <property type="evidence" value="ECO:0007669"/>
    <property type="project" value="InterPro"/>
</dbReference>
<proteinExistence type="inferred from homology"/>
<feature type="transmembrane region" description="Helical" evidence="8">
    <location>
        <begin position="12"/>
        <end position="35"/>
    </location>
</feature>